<gene>
    <name evidence="5" type="ORF">D9756_007645</name>
</gene>
<name>A0A8H5FX24_9AGAR</name>
<comment type="caution">
    <text evidence="5">The sequence shown here is derived from an EMBL/GenBank/DDBJ whole genome shotgun (WGS) entry which is preliminary data.</text>
</comment>
<dbReference type="Pfam" id="PF03097">
    <property type="entry name" value="BRO1"/>
    <property type="match status" value="1"/>
</dbReference>
<dbReference type="PANTHER" id="PTHR40463">
    <property type="entry name" value="PH-RESPONSE REGULATOR PROTEIN PALC"/>
    <property type="match status" value="1"/>
</dbReference>
<feature type="region of interest" description="Disordered" evidence="3">
    <location>
        <begin position="425"/>
        <end position="453"/>
    </location>
</feature>
<keyword evidence="6" id="KW-1185">Reference proteome</keyword>
<dbReference type="GO" id="GO:0071467">
    <property type="term" value="P:cellular response to pH"/>
    <property type="evidence" value="ECO:0007669"/>
    <property type="project" value="InterPro"/>
</dbReference>
<reference evidence="5 6" key="1">
    <citation type="journal article" date="2020" name="ISME J.">
        <title>Uncovering the hidden diversity of litter-decomposition mechanisms in mushroom-forming fungi.</title>
        <authorList>
            <person name="Floudas D."/>
            <person name="Bentzer J."/>
            <person name="Ahren D."/>
            <person name="Johansson T."/>
            <person name="Persson P."/>
            <person name="Tunlid A."/>
        </authorList>
    </citation>
    <scope>NUCLEOTIDE SEQUENCE [LARGE SCALE GENOMIC DNA]</scope>
    <source>
        <strain evidence="5 6">CBS 146.42</strain>
    </source>
</reference>
<dbReference type="PANTHER" id="PTHR40463:SF1">
    <property type="entry name" value="PH-RESPONSE REGULATOR PROTEIN PALC"/>
    <property type="match status" value="1"/>
</dbReference>
<proteinExistence type="inferred from homology"/>
<accession>A0A8H5FX24</accession>
<protein>
    <recommendedName>
        <fullName evidence="2">pH-response regulator protein palC</fullName>
    </recommendedName>
</protein>
<evidence type="ECO:0000256" key="3">
    <source>
        <dbReference type="SAM" id="MobiDB-lite"/>
    </source>
</evidence>
<dbReference type="Proteomes" id="UP000559027">
    <property type="component" value="Unassembled WGS sequence"/>
</dbReference>
<dbReference type="OrthoDB" id="10266451at2759"/>
<dbReference type="Gene3D" id="1.25.40.280">
    <property type="entry name" value="alix/aip1 like domains"/>
    <property type="match status" value="1"/>
</dbReference>
<dbReference type="SMART" id="SM01041">
    <property type="entry name" value="BRO1"/>
    <property type="match status" value="1"/>
</dbReference>
<dbReference type="AlphaFoldDB" id="A0A8H5FX24"/>
<feature type="domain" description="BRO1" evidence="4">
    <location>
        <begin position="1"/>
        <end position="431"/>
    </location>
</feature>
<organism evidence="5 6">
    <name type="scientific">Leucocoprinus leucothites</name>
    <dbReference type="NCBI Taxonomy" id="201217"/>
    <lineage>
        <taxon>Eukaryota</taxon>
        <taxon>Fungi</taxon>
        <taxon>Dikarya</taxon>
        <taxon>Basidiomycota</taxon>
        <taxon>Agaricomycotina</taxon>
        <taxon>Agaricomycetes</taxon>
        <taxon>Agaricomycetidae</taxon>
        <taxon>Agaricales</taxon>
        <taxon>Agaricineae</taxon>
        <taxon>Agaricaceae</taxon>
        <taxon>Leucocoprinus</taxon>
    </lineage>
</organism>
<evidence type="ECO:0000256" key="1">
    <source>
        <dbReference type="ARBA" id="ARBA00010997"/>
    </source>
</evidence>
<dbReference type="PROSITE" id="PS51180">
    <property type="entry name" value="BRO1"/>
    <property type="match status" value="1"/>
</dbReference>
<evidence type="ECO:0000313" key="5">
    <source>
        <dbReference type="EMBL" id="KAF5351912.1"/>
    </source>
</evidence>
<dbReference type="InterPro" id="IPR004328">
    <property type="entry name" value="BRO1_dom"/>
</dbReference>
<comment type="similarity">
    <text evidence="1">Belongs to the palC family.</text>
</comment>
<sequence>MYLYELPTTGAISFADFCIDQSTDKIYSTRILEATQARANVRAALKASKRTEDGTKDYLSLTKKLEEYIPLLRGLINCVAHDDIGLKSEPSFSWRTTLSSTVFNNSPRLSVPGLYADLAFTLLTYAFTLSNLGHAMVQSVGPYERDRAIKKEQRERKDEQINVAFGFLCKASGVFSYIAEKLLPEWEVNRAGGLIGFTRPPDLRQEVNSALVKLSLADAQTLAIRKYLSKAAFDSNISPGPPLPASHPSPNFIAKLHLECQSLYTSAKSLAKASGGSDISTELRKYLTDRITFHAALAHKWLGVDAGENGGLDQAGEAVGFLAWAKRDLEELKDSNLLHFSKGDKEKGKKTQILEELESTTTFHKYYKKANDSLHFQPVPTQAELQARISTGRVVAEIRPYSPPAPAFGPGSVDDLQRQANSLDLQDQVPVESPTASATNPRSGNYAGAGSYF</sequence>
<evidence type="ECO:0000256" key="2">
    <source>
        <dbReference type="ARBA" id="ARBA00022193"/>
    </source>
</evidence>
<feature type="compositionally biased region" description="Polar residues" evidence="3">
    <location>
        <begin position="434"/>
        <end position="443"/>
    </location>
</feature>
<evidence type="ECO:0000313" key="6">
    <source>
        <dbReference type="Proteomes" id="UP000559027"/>
    </source>
</evidence>
<dbReference type="InterPro" id="IPR038499">
    <property type="entry name" value="BRO1_sf"/>
</dbReference>
<dbReference type="EMBL" id="JAACJO010000012">
    <property type="protein sequence ID" value="KAF5351912.1"/>
    <property type="molecule type" value="Genomic_DNA"/>
</dbReference>
<evidence type="ECO:0000259" key="4">
    <source>
        <dbReference type="PROSITE" id="PS51180"/>
    </source>
</evidence>
<dbReference type="InterPro" id="IPR037505">
    <property type="entry name" value="pH-resp_palC"/>
</dbReference>
<dbReference type="GO" id="GO:0005886">
    <property type="term" value="C:plasma membrane"/>
    <property type="evidence" value="ECO:0007669"/>
    <property type="project" value="TreeGrafter"/>
</dbReference>
<dbReference type="CDD" id="cd09245">
    <property type="entry name" value="BRO1_UmRIM23-like"/>
    <property type="match status" value="1"/>
</dbReference>